<reference evidence="1 2" key="1">
    <citation type="submission" date="2019-10" db="EMBL/GenBank/DDBJ databases">
        <authorList>
            <person name="Karimi E."/>
        </authorList>
    </citation>
    <scope>NUCLEOTIDE SEQUENCE [LARGE SCALE GENOMIC DNA]</scope>
    <source>
        <strain evidence="1">Exiguobacterium sp. 9Y</strain>
    </source>
</reference>
<protein>
    <submittedName>
        <fullName evidence="1">Uncharacterized protein</fullName>
    </submittedName>
</protein>
<dbReference type="Proteomes" id="UP000439752">
    <property type="component" value="Unassembled WGS sequence"/>
</dbReference>
<proteinExistence type="predicted"/>
<sequence>MEEDLFFHTVERLMWRSIECGLVGEELRGRDVDPGEEPIKWRLVRVQNQIRLKKEFGGELTYAHDVTHYRIKEDGARIVIELNQRSRTYACKKPASS</sequence>
<accession>A0A653IFU6</accession>
<evidence type="ECO:0000313" key="2">
    <source>
        <dbReference type="Proteomes" id="UP000439752"/>
    </source>
</evidence>
<dbReference type="AlphaFoldDB" id="A0A653IFU6"/>
<keyword evidence="2" id="KW-1185">Reference proteome</keyword>
<organism evidence="1 2">
    <name type="scientific">Exiguobacterium oxidotolerans</name>
    <dbReference type="NCBI Taxonomy" id="223958"/>
    <lineage>
        <taxon>Bacteria</taxon>
        <taxon>Bacillati</taxon>
        <taxon>Bacillota</taxon>
        <taxon>Bacilli</taxon>
        <taxon>Bacillales</taxon>
        <taxon>Bacillales Family XII. Incertae Sedis</taxon>
        <taxon>Exiguobacterium</taxon>
    </lineage>
</organism>
<name>A0A653IFU6_9BACL</name>
<evidence type="ECO:0000313" key="1">
    <source>
        <dbReference type="EMBL" id="VWX37971.1"/>
    </source>
</evidence>
<gene>
    <name evidence="1" type="ORF">EXIGUO9Y_360248</name>
</gene>
<dbReference type="EMBL" id="CABWKQ010000030">
    <property type="protein sequence ID" value="VWX37971.1"/>
    <property type="molecule type" value="Genomic_DNA"/>
</dbReference>